<keyword evidence="2" id="KW-0805">Transcription regulation</keyword>
<comment type="caution">
    <text evidence="6">The sequence shown here is derived from an EMBL/GenBank/DDBJ whole genome shotgun (WGS) entry which is preliminary data.</text>
</comment>
<dbReference type="Pfam" id="PF08281">
    <property type="entry name" value="Sigma70_r4_2"/>
    <property type="match status" value="1"/>
</dbReference>
<dbReference type="Proteomes" id="UP000651728">
    <property type="component" value="Unassembled WGS sequence"/>
</dbReference>
<evidence type="ECO:0000256" key="4">
    <source>
        <dbReference type="ARBA" id="ARBA00023163"/>
    </source>
</evidence>
<keyword evidence="4" id="KW-0804">Transcription</keyword>
<dbReference type="InterPro" id="IPR013324">
    <property type="entry name" value="RNA_pol_sigma_r3/r4-like"/>
</dbReference>
<keyword evidence="7" id="KW-1185">Reference proteome</keyword>
<dbReference type="RefSeq" id="WP_204286220.1">
    <property type="nucleotide sequence ID" value="NZ_BAABEJ010000002.1"/>
</dbReference>
<evidence type="ECO:0000256" key="1">
    <source>
        <dbReference type="ARBA" id="ARBA00010641"/>
    </source>
</evidence>
<comment type="similarity">
    <text evidence="1">Belongs to the sigma-70 factor family. ECF subfamily.</text>
</comment>
<organism evidence="6 7">
    <name type="scientific">Microbispora amethystogenes</name>
    <dbReference type="NCBI Taxonomy" id="1427754"/>
    <lineage>
        <taxon>Bacteria</taxon>
        <taxon>Bacillati</taxon>
        <taxon>Actinomycetota</taxon>
        <taxon>Actinomycetes</taxon>
        <taxon>Streptosporangiales</taxon>
        <taxon>Streptosporangiaceae</taxon>
        <taxon>Microbispora</taxon>
    </lineage>
</organism>
<accession>A0ABQ4FEI2</accession>
<keyword evidence="3" id="KW-0731">Sigma factor</keyword>
<reference evidence="6 7" key="1">
    <citation type="submission" date="2021-01" db="EMBL/GenBank/DDBJ databases">
        <title>Whole genome shotgun sequence of Microbispora amethystogenes NBRC 101907.</title>
        <authorList>
            <person name="Komaki H."/>
            <person name="Tamura T."/>
        </authorList>
    </citation>
    <scope>NUCLEOTIDE SEQUENCE [LARGE SCALE GENOMIC DNA]</scope>
    <source>
        <strain evidence="6 7">NBRC 101907</strain>
    </source>
</reference>
<protein>
    <recommendedName>
        <fullName evidence="5">RNA polymerase sigma factor 70 region 4 type 2 domain-containing protein</fullName>
    </recommendedName>
</protein>
<dbReference type="InterPro" id="IPR013249">
    <property type="entry name" value="RNA_pol_sigma70_r4_t2"/>
</dbReference>
<dbReference type="Gene3D" id="1.10.10.10">
    <property type="entry name" value="Winged helix-like DNA-binding domain superfamily/Winged helix DNA-binding domain"/>
    <property type="match status" value="1"/>
</dbReference>
<name>A0ABQ4FEI2_9ACTN</name>
<evidence type="ECO:0000259" key="5">
    <source>
        <dbReference type="Pfam" id="PF08281"/>
    </source>
</evidence>
<evidence type="ECO:0000256" key="2">
    <source>
        <dbReference type="ARBA" id="ARBA00023015"/>
    </source>
</evidence>
<dbReference type="CDD" id="cd06171">
    <property type="entry name" value="Sigma70_r4"/>
    <property type="match status" value="1"/>
</dbReference>
<evidence type="ECO:0000313" key="7">
    <source>
        <dbReference type="Proteomes" id="UP000651728"/>
    </source>
</evidence>
<evidence type="ECO:0000256" key="3">
    <source>
        <dbReference type="ARBA" id="ARBA00023082"/>
    </source>
</evidence>
<dbReference type="EMBL" id="BOOB01000021">
    <property type="protein sequence ID" value="GIH33203.1"/>
    <property type="molecule type" value="Genomic_DNA"/>
</dbReference>
<gene>
    <name evidence="6" type="ORF">Mam01_33670</name>
</gene>
<sequence>MAGKTVTGEQRWARTTRSSTPYAVRRAFWRLGPDDGEVLALASWEGLASAEIATVLGCSRGAARLRLHRARKRLAAELSSAGVDMARYGVRMAALAGGEA</sequence>
<dbReference type="InterPro" id="IPR036388">
    <property type="entry name" value="WH-like_DNA-bd_sf"/>
</dbReference>
<proteinExistence type="inferred from homology"/>
<evidence type="ECO:0000313" key="6">
    <source>
        <dbReference type="EMBL" id="GIH33203.1"/>
    </source>
</evidence>
<dbReference type="SUPFAM" id="SSF88659">
    <property type="entry name" value="Sigma3 and sigma4 domains of RNA polymerase sigma factors"/>
    <property type="match status" value="1"/>
</dbReference>
<feature type="domain" description="RNA polymerase sigma factor 70 region 4 type 2" evidence="5">
    <location>
        <begin position="25"/>
        <end position="74"/>
    </location>
</feature>